<evidence type="ECO:0000313" key="3">
    <source>
        <dbReference type="Proteomes" id="UP000189674"/>
    </source>
</evidence>
<evidence type="ECO:0000259" key="1">
    <source>
        <dbReference type="Pfam" id="PF01966"/>
    </source>
</evidence>
<keyword evidence="3" id="KW-1185">Reference proteome</keyword>
<gene>
    <name evidence="2" type="ORF">STSP2_00336</name>
</gene>
<proteinExistence type="predicted"/>
<dbReference type="OrthoDB" id="9797344at2"/>
<dbReference type="Pfam" id="PF01966">
    <property type="entry name" value="HD"/>
    <property type="match status" value="1"/>
</dbReference>
<dbReference type="InterPro" id="IPR003607">
    <property type="entry name" value="HD/PDEase_dom"/>
</dbReference>
<reference evidence="3" key="1">
    <citation type="submission" date="2017-02" db="EMBL/GenBank/DDBJ databases">
        <title>Comparative genomics and description of representatives of a novel lineage of planctomycetes thriving in anoxic sediments.</title>
        <authorList>
            <person name="Spring S."/>
            <person name="Bunk B."/>
            <person name="Sproer C."/>
        </authorList>
    </citation>
    <scope>NUCLEOTIDE SEQUENCE [LARGE SCALE GENOMIC DNA]</scope>
    <source>
        <strain evidence="3">ST-NAGAB-D1</strain>
    </source>
</reference>
<dbReference type="CDD" id="cd00077">
    <property type="entry name" value="HDc"/>
    <property type="match status" value="1"/>
</dbReference>
<dbReference type="KEGG" id="alus:STSP2_00336"/>
<dbReference type="Gene3D" id="1.10.3210.10">
    <property type="entry name" value="Hypothetical protein af1432"/>
    <property type="match status" value="1"/>
</dbReference>
<name>A0A1U9NGY6_9BACT</name>
<organism evidence="2 3">
    <name type="scientific">Anaerohalosphaera lusitana</name>
    <dbReference type="NCBI Taxonomy" id="1936003"/>
    <lineage>
        <taxon>Bacteria</taxon>
        <taxon>Pseudomonadati</taxon>
        <taxon>Planctomycetota</taxon>
        <taxon>Phycisphaerae</taxon>
        <taxon>Sedimentisphaerales</taxon>
        <taxon>Anaerohalosphaeraceae</taxon>
        <taxon>Anaerohalosphaera</taxon>
    </lineage>
</organism>
<protein>
    <recommendedName>
        <fullName evidence="1">HD domain-containing protein</fullName>
    </recommendedName>
</protein>
<dbReference type="SUPFAM" id="SSF109604">
    <property type="entry name" value="HD-domain/PDEase-like"/>
    <property type="match status" value="1"/>
</dbReference>
<dbReference type="RefSeq" id="WP_146659231.1">
    <property type="nucleotide sequence ID" value="NZ_CP019791.1"/>
</dbReference>
<dbReference type="Proteomes" id="UP000189674">
    <property type="component" value="Chromosome"/>
</dbReference>
<dbReference type="STRING" id="1936003.STSP2_00336"/>
<dbReference type="InterPro" id="IPR006674">
    <property type="entry name" value="HD_domain"/>
</dbReference>
<accession>A0A1U9NGY6</accession>
<feature type="domain" description="HD" evidence="1">
    <location>
        <begin position="48"/>
        <end position="150"/>
    </location>
</feature>
<dbReference type="EMBL" id="CP019791">
    <property type="protein sequence ID" value="AQT67193.1"/>
    <property type="molecule type" value="Genomic_DNA"/>
</dbReference>
<dbReference type="AlphaFoldDB" id="A0A1U9NGY6"/>
<evidence type="ECO:0000313" key="2">
    <source>
        <dbReference type="EMBL" id="AQT67193.1"/>
    </source>
</evidence>
<sequence>MTPDKLKKYKAFFADHIARFNTDDPFIAANLKLKEVHTQKVCDETDYLTDALDLPETDRLIASAIALFHDISRFEQFYNHRTFADAKTFPHSIRSADILTETGILADLPADQQQIIDTAVRCHGQKSLPADLDERTLLFCRLIRDADKIDIYRVVLKNYREYHDCPEGFVMDIPEPHSHHASPHVIRAVLDKQPTDYASLRTVTDVKLLQLGWIFDLNFSASLARLHSRGQITELLSLLPDDPELKPVHNLITNHLKTHLPT</sequence>